<evidence type="ECO:0000313" key="2">
    <source>
        <dbReference type="Proteomes" id="UP000275846"/>
    </source>
</evidence>
<dbReference type="EMBL" id="UYSU01000088">
    <property type="protein sequence ID" value="VDL85168.1"/>
    <property type="molecule type" value="Genomic_DNA"/>
</dbReference>
<dbReference type="AlphaFoldDB" id="A0A183S7G8"/>
<organism evidence="3">
    <name type="scientific">Schistocephalus solidus</name>
    <name type="common">Tapeworm</name>
    <dbReference type="NCBI Taxonomy" id="70667"/>
    <lineage>
        <taxon>Eukaryota</taxon>
        <taxon>Metazoa</taxon>
        <taxon>Spiralia</taxon>
        <taxon>Lophotrochozoa</taxon>
        <taxon>Platyhelminthes</taxon>
        <taxon>Cestoda</taxon>
        <taxon>Eucestoda</taxon>
        <taxon>Diphyllobothriidea</taxon>
        <taxon>Diphyllobothriidae</taxon>
        <taxon>Schistocephalus</taxon>
    </lineage>
</organism>
<reference evidence="1 2" key="2">
    <citation type="submission" date="2018-11" db="EMBL/GenBank/DDBJ databases">
        <authorList>
            <consortium name="Pathogen Informatics"/>
        </authorList>
    </citation>
    <scope>NUCLEOTIDE SEQUENCE [LARGE SCALE GENOMIC DNA]</scope>
    <source>
        <strain evidence="1 2">NST_G2</strain>
    </source>
</reference>
<dbReference type="Proteomes" id="UP000275846">
    <property type="component" value="Unassembled WGS sequence"/>
</dbReference>
<sequence length="112" mass="12764">MCCLSWRISRANKRRGLEGFQLTITLRYRCQSNVCCVEWLTGGLKVRLRWLLLSVNFMALSLRGIRDRCGGTPSGGSGRASHLRLLPPPVFLTLSRLRAQVEEEEEEEDSVR</sequence>
<accession>A0A183S7G8</accession>
<dbReference type="WBParaSite" id="SSLN_0000017401-mRNA-1">
    <property type="protein sequence ID" value="SSLN_0000017401-mRNA-1"/>
    <property type="gene ID" value="SSLN_0000017401"/>
</dbReference>
<reference evidence="3" key="1">
    <citation type="submission" date="2016-06" db="UniProtKB">
        <authorList>
            <consortium name="WormBaseParasite"/>
        </authorList>
    </citation>
    <scope>IDENTIFICATION</scope>
</reference>
<name>A0A183S7G8_SCHSO</name>
<evidence type="ECO:0000313" key="1">
    <source>
        <dbReference type="EMBL" id="VDL85168.1"/>
    </source>
</evidence>
<keyword evidence="2" id="KW-1185">Reference proteome</keyword>
<protein>
    <submittedName>
        <fullName evidence="1 3">Uncharacterized protein</fullName>
    </submittedName>
</protein>
<evidence type="ECO:0000313" key="3">
    <source>
        <dbReference type="WBParaSite" id="SSLN_0000017401-mRNA-1"/>
    </source>
</evidence>
<proteinExistence type="predicted"/>
<gene>
    <name evidence="1" type="ORF">SSLN_LOCUS166</name>
</gene>